<gene>
    <name evidence="2" type="ORF">Vretimale_17148</name>
</gene>
<evidence type="ECO:0000313" key="3">
    <source>
        <dbReference type="Proteomes" id="UP000722791"/>
    </source>
</evidence>
<evidence type="ECO:0000313" key="2">
    <source>
        <dbReference type="EMBL" id="GIM14133.1"/>
    </source>
</evidence>
<feature type="chain" id="PRO_5035206098" description="Secreted protein" evidence="1">
    <location>
        <begin position="22"/>
        <end position="114"/>
    </location>
</feature>
<keyword evidence="1" id="KW-0732">Signal</keyword>
<reference evidence="2" key="1">
    <citation type="journal article" date="2021" name="Proc. Natl. Acad. Sci. U.S.A.">
        <title>Three genomes in the algal genus Volvox reveal the fate of a haploid sex-determining region after a transition to homothallism.</title>
        <authorList>
            <person name="Yamamoto K."/>
            <person name="Hamaji T."/>
            <person name="Kawai-Toyooka H."/>
            <person name="Matsuzaki R."/>
            <person name="Takahashi F."/>
            <person name="Nishimura Y."/>
            <person name="Kawachi M."/>
            <person name="Noguchi H."/>
            <person name="Minakuchi Y."/>
            <person name="Umen J.G."/>
            <person name="Toyoda A."/>
            <person name="Nozaki H."/>
        </authorList>
    </citation>
    <scope>NUCLEOTIDE SEQUENCE</scope>
    <source>
        <strain evidence="2">NIES-3785</strain>
    </source>
</reference>
<comment type="caution">
    <text evidence="2">The sequence shown here is derived from an EMBL/GenBank/DDBJ whole genome shotgun (WGS) entry which is preliminary data.</text>
</comment>
<organism evidence="2 3">
    <name type="scientific">Volvox reticuliferus</name>
    <dbReference type="NCBI Taxonomy" id="1737510"/>
    <lineage>
        <taxon>Eukaryota</taxon>
        <taxon>Viridiplantae</taxon>
        <taxon>Chlorophyta</taxon>
        <taxon>core chlorophytes</taxon>
        <taxon>Chlorophyceae</taxon>
        <taxon>CS clade</taxon>
        <taxon>Chlamydomonadales</taxon>
        <taxon>Volvocaceae</taxon>
        <taxon>Volvox</taxon>
    </lineage>
</organism>
<sequence>MQNALVCSALWLASHAACRNAVSDLKSFWSNSSELTDPFLTCRARQAAVTPSAAGNKTRPNAHHIPPLRRPLRQVLLYGAVLGPSGIFRRWRGFGLPAGYGDSRRTVFEAAMMP</sequence>
<evidence type="ECO:0008006" key="4">
    <source>
        <dbReference type="Google" id="ProtNLM"/>
    </source>
</evidence>
<dbReference type="EMBL" id="BNCQ01000054">
    <property type="protein sequence ID" value="GIM14133.1"/>
    <property type="molecule type" value="Genomic_DNA"/>
</dbReference>
<protein>
    <recommendedName>
        <fullName evidence="4">Secreted protein</fullName>
    </recommendedName>
</protein>
<feature type="signal peptide" evidence="1">
    <location>
        <begin position="1"/>
        <end position="21"/>
    </location>
</feature>
<dbReference type="AlphaFoldDB" id="A0A8J4GV46"/>
<proteinExistence type="predicted"/>
<accession>A0A8J4GV46</accession>
<name>A0A8J4GV46_9CHLO</name>
<evidence type="ECO:0000256" key="1">
    <source>
        <dbReference type="SAM" id="SignalP"/>
    </source>
</evidence>
<dbReference type="Proteomes" id="UP000722791">
    <property type="component" value="Unassembled WGS sequence"/>
</dbReference>